<comment type="caution">
    <text evidence="7">The sequence shown here is derived from an EMBL/GenBank/DDBJ whole genome shotgun (WGS) entry which is preliminary data.</text>
</comment>
<evidence type="ECO:0000259" key="6">
    <source>
        <dbReference type="SMART" id="SM00732"/>
    </source>
</evidence>
<keyword evidence="2 5" id="KW-0690">Ribosome biogenesis</keyword>
<evidence type="ECO:0000256" key="5">
    <source>
        <dbReference type="HAMAP-Rule" id="MF_00651"/>
    </source>
</evidence>
<dbReference type="STRING" id="1755647.AS156_20755"/>
<comment type="similarity">
    <text evidence="5">Belongs to the YqgF HJR family.</text>
</comment>
<dbReference type="AlphaFoldDB" id="A0A560MC54"/>
<evidence type="ECO:0000256" key="2">
    <source>
        <dbReference type="ARBA" id="ARBA00022517"/>
    </source>
</evidence>
<dbReference type="NCBIfam" id="TIGR00250">
    <property type="entry name" value="RNAse_H_YqgF"/>
    <property type="match status" value="1"/>
</dbReference>
<dbReference type="InterPro" id="IPR037027">
    <property type="entry name" value="YqgF/RNaseH-like_dom_sf"/>
</dbReference>
<dbReference type="EMBL" id="VITY01000003">
    <property type="protein sequence ID" value="TWC05192.1"/>
    <property type="molecule type" value="Genomic_DNA"/>
</dbReference>
<evidence type="ECO:0000256" key="3">
    <source>
        <dbReference type="ARBA" id="ARBA00022722"/>
    </source>
</evidence>
<comment type="subcellular location">
    <subcellularLocation>
        <location evidence="5">Cytoplasm</location>
    </subcellularLocation>
</comment>
<keyword evidence="8" id="KW-1185">Reference proteome</keyword>
<evidence type="ECO:0000256" key="1">
    <source>
        <dbReference type="ARBA" id="ARBA00022490"/>
    </source>
</evidence>
<evidence type="ECO:0000313" key="7">
    <source>
        <dbReference type="EMBL" id="TWC05192.1"/>
    </source>
</evidence>
<dbReference type="Proteomes" id="UP000321304">
    <property type="component" value="Unassembled WGS sequence"/>
</dbReference>
<reference evidence="7 8" key="1">
    <citation type="submission" date="2019-06" db="EMBL/GenBank/DDBJ databases">
        <title>Genomic Encyclopedia of Type Strains, Phase IV (KMG-V): Genome sequencing to study the core and pangenomes of soil and plant-associated prokaryotes.</title>
        <authorList>
            <person name="Whitman W."/>
        </authorList>
    </citation>
    <scope>NUCLEOTIDE SEQUENCE [LARGE SCALE GENOMIC DNA]</scope>
    <source>
        <strain evidence="7 8">BR 10355</strain>
    </source>
</reference>
<evidence type="ECO:0000256" key="4">
    <source>
        <dbReference type="ARBA" id="ARBA00022801"/>
    </source>
</evidence>
<dbReference type="PANTHER" id="PTHR33317">
    <property type="entry name" value="POLYNUCLEOTIDYL TRANSFERASE, RIBONUCLEASE H-LIKE SUPERFAMILY PROTEIN"/>
    <property type="match status" value="1"/>
</dbReference>
<name>A0A560MC54_9BRAD</name>
<keyword evidence="3 5" id="KW-0540">Nuclease</keyword>
<dbReference type="SUPFAM" id="SSF53098">
    <property type="entry name" value="Ribonuclease H-like"/>
    <property type="match status" value="1"/>
</dbReference>
<dbReference type="GO" id="GO:0016788">
    <property type="term" value="F:hydrolase activity, acting on ester bonds"/>
    <property type="evidence" value="ECO:0007669"/>
    <property type="project" value="UniProtKB-UniRule"/>
</dbReference>
<dbReference type="GO" id="GO:0005829">
    <property type="term" value="C:cytosol"/>
    <property type="evidence" value="ECO:0007669"/>
    <property type="project" value="TreeGrafter"/>
</dbReference>
<protein>
    <recommendedName>
        <fullName evidence="5">Putative pre-16S rRNA nuclease</fullName>
        <ecNumber evidence="5">3.1.-.-</ecNumber>
    </recommendedName>
</protein>
<gene>
    <name evidence="7" type="ORF">FBZ93_103204</name>
</gene>
<keyword evidence="4 5" id="KW-0378">Hydrolase</keyword>
<evidence type="ECO:0000313" key="8">
    <source>
        <dbReference type="Proteomes" id="UP000321304"/>
    </source>
</evidence>
<comment type="function">
    <text evidence="5">Could be a nuclease involved in processing of the 5'-end of pre-16S rRNA.</text>
</comment>
<dbReference type="PANTHER" id="PTHR33317:SF4">
    <property type="entry name" value="POLYNUCLEOTIDYL TRANSFERASE, RIBONUCLEASE H-LIKE SUPERFAMILY PROTEIN"/>
    <property type="match status" value="1"/>
</dbReference>
<dbReference type="CDD" id="cd16964">
    <property type="entry name" value="YqgF"/>
    <property type="match status" value="1"/>
</dbReference>
<keyword evidence="1 5" id="KW-0963">Cytoplasm</keyword>
<dbReference type="InterPro" id="IPR005227">
    <property type="entry name" value="YqgF"/>
</dbReference>
<organism evidence="7 8">
    <name type="scientific">Bradyrhizobium macuxiense</name>
    <dbReference type="NCBI Taxonomy" id="1755647"/>
    <lineage>
        <taxon>Bacteria</taxon>
        <taxon>Pseudomonadati</taxon>
        <taxon>Pseudomonadota</taxon>
        <taxon>Alphaproteobacteria</taxon>
        <taxon>Hyphomicrobiales</taxon>
        <taxon>Nitrobacteraceae</taxon>
        <taxon>Bradyrhizobium</taxon>
    </lineage>
</organism>
<dbReference type="InterPro" id="IPR006641">
    <property type="entry name" value="YqgF/RNaseH-like_dom"/>
</dbReference>
<dbReference type="SMART" id="SM00732">
    <property type="entry name" value="YqgFc"/>
    <property type="match status" value="1"/>
</dbReference>
<dbReference type="Gene3D" id="3.30.420.140">
    <property type="entry name" value="YqgF/RNase H-like domain"/>
    <property type="match status" value="1"/>
</dbReference>
<feature type="domain" description="YqgF/RNase H-like" evidence="6">
    <location>
        <begin position="67"/>
        <end position="167"/>
    </location>
</feature>
<dbReference type="GO" id="GO:0000967">
    <property type="term" value="P:rRNA 5'-end processing"/>
    <property type="evidence" value="ECO:0007669"/>
    <property type="project" value="UniProtKB-UniRule"/>
</dbReference>
<sequence>MERSAIRDDFAAARFPDFAEPVIGRAFARPVGSIRATFPCLTRAKRKAMPALILPLIEAAPHWPDRGALVGLDLGTKTIGVAVSDPDRRLATGVETIQRKQFKVDAARLLAIAAERNAAGFVLGLPINMDGSEGPRAQSTRAFARNLSNLTALAIGLWDERLSTAAVERELIGMDVSRARRAEVIDEHAAIFILQGALDRLAKLRGDR</sequence>
<accession>A0A560MC54</accession>
<dbReference type="GO" id="GO:0004518">
    <property type="term" value="F:nuclease activity"/>
    <property type="evidence" value="ECO:0007669"/>
    <property type="project" value="UniProtKB-KW"/>
</dbReference>
<dbReference type="InterPro" id="IPR012337">
    <property type="entry name" value="RNaseH-like_sf"/>
</dbReference>
<dbReference type="Pfam" id="PF03652">
    <property type="entry name" value="RuvX"/>
    <property type="match status" value="1"/>
</dbReference>
<proteinExistence type="inferred from homology"/>
<dbReference type="EC" id="3.1.-.-" evidence="5"/>
<dbReference type="HAMAP" id="MF_00651">
    <property type="entry name" value="Nuclease_YqgF"/>
    <property type="match status" value="1"/>
</dbReference>